<accession>A0A1M5HC22</accession>
<dbReference type="AlphaFoldDB" id="A0A1M5HC22"/>
<name>A0A1M5HC22_9ALTE</name>
<reference evidence="2" key="1">
    <citation type="submission" date="2016-11" db="EMBL/GenBank/DDBJ databases">
        <authorList>
            <person name="Varghese N."/>
            <person name="Submissions S."/>
        </authorList>
    </citation>
    <scope>NUCLEOTIDE SEQUENCE [LARGE SCALE GENOMIC DNA]</scope>
    <source>
        <strain evidence="2">CGMCC 1.8995</strain>
    </source>
</reference>
<evidence type="ECO:0008006" key="3">
    <source>
        <dbReference type="Google" id="ProtNLM"/>
    </source>
</evidence>
<gene>
    <name evidence="1" type="ORF">SAMN05216361_1399</name>
</gene>
<organism evidence="1 2">
    <name type="scientific">Marisediminitalea aggregata</name>
    <dbReference type="NCBI Taxonomy" id="634436"/>
    <lineage>
        <taxon>Bacteria</taxon>
        <taxon>Pseudomonadati</taxon>
        <taxon>Pseudomonadota</taxon>
        <taxon>Gammaproteobacteria</taxon>
        <taxon>Alteromonadales</taxon>
        <taxon>Alteromonadaceae</taxon>
        <taxon>Marisediminitalea</taxon>
    </lineage>
</organism>
<proteinExistence type="predicted"/>
<dbReference type="Gene3D" id="1.20.120.450">
    <property type="entry name" value="dinb family like domain"/>
    <property type="match status" value="1"/>
</dbReference>
<dbReference type="InterPro" id="IPR034660">
    <property type="entry name" value="DinB/YfiT-like"/>
</dbReference>
<dbReference type="Pfam" id="PF07606">
    <property type="entry name" value="DUF1569"/>
    <property type="match status" value="1"/>
</dbReference>
<keyword evidence="2" id="KW-1185">Reference proteome</keyword>
<protein>
    <recommendedName>
        <fullName evidence="3">DUF1569 domain-containing protein</fullName>
    </recommendedName>
</protein>
<dbReference type="InterPro" id="IPR011463">
    <property type="entry name" value="DUF1569"/>
</dbReference>
<sequence length="173" mass="19040">MNRRTFVISALSCGAIGVAGGYWLNTPQHNDDMGISALQVFLRSLDASQLTSQTNWSIARTFHHMTQSVDYSITGYPEHKPEWFKSSLGTTAFAVFAAKRVMTHNLEEPIPGAPDTPTLLTADAAIGQLVEALERFQAHTGPLAEHFAYGALSKAEYALAHVMHVRNHFEQIT</sequence>
<evidence type="ECO:0000313" key="2">
    <source>
        <dbReference type="Proteomes" id="UP000184520"/>
    </source>
</evidence>
<evidence type="ECO:0000313" key="1">
    <source>
        <dbReference type="EMBL" id="SHG13352.1"/>
    </source>
</evidence>
<dbReference type="Proteomes" id="UP000184520">
    <property type="component" value="Unassembled WGS sequence"/>
</dbReference>
<dbReference type="EMBL" id="FQWD01000002">
    <property type="protein sequence ID" value="SHG13352.1"/>
    <property type="molecule type" value="Genomic_DNA"/>
</dbReference>
<dbReference type="RefSeq" id="WP_073319892.1">
    <property type="nucleotide sequence ID" value="NZ_FQWD01000002.1"/>
</dbReference>
<dbReference type="OrthoDB" id="336237at2"/>